<protein>
    <submittedName>
        <fullName evidence="1">p44 outermembrane protein, silent</fullName>
    </submittedName>
</protein>
<reference evidence="1 2" key="1">
    <citation type="submission" date="2014-09" db="EMBL/GenBank/DDBJ databases">
        <authorList>
            <person name="Loux Valentin"/>
            <person name="Dugat Thibaut"/>
        </authorList>
    </citation>
    <scope>NUCLEOTIDE SEQUENCE [LARGE SCALE GENOMIC DNA]</scope>
    <source>
        <strain evidence="1 2">BOV-10_179</strain>
    </source>
</reference>
<proteinExistence type="predicted"/>
<dbReference type="Proteomes" id="UP000055047">
    <property type="component" value="Unassembled WGS sequence"/>
</dbReference>
<dbReference type="AlphaFoldDB" id="A0A098GM23"/>
<sequence>MMLLIVRLISLLLLLLGTKVKTLLSLPRLLVFLTLRLIRRFVMGRTCRGRRMRSKMQPWLAMGTTA</sequence>
<evidence type="ECO:0000313" key="1">
    <source>
        <dbReference type="EMBL" id="CEH11102.1"/>
    </source>
</evidence>
<dbReference type="EMBL" id="CCXQ01000067">
    <property type="protein sequence ID" value="CEH11102.1"/>
    <property type="molecule type" value="Genomic_DNA"/>
</dbReference>
<gene>
    <name evidence="1" type="primary">p44</name>
    <name evidence="1" type="ORF">ANAPHAGO_00526</name>
</gene>
<name>A0A098GM23_ANAPH</name>
<accession>A0A098GM23</accession>
<organism evidence="1 2">
    <name type="scientific">Anaplasma phagocytophilum</name>
    <name type="common">Ehrlichia phagocytophila</name>
    <dbReference type="NCBI Taxonomy" id="948"/>
    <lineage>
        <taxon>Bacteria</taxon>
        <taxon>Pseudomonadati</taxon>
        <taxon>Pseudomonadota</taxon>
        <taxon>Alphaproteobacteria</taxon>
        <taxon>Rickettsiales</taxon>
        <taxon>Anaplasmataceae</taxon>
        <taxon>Anaplasma</taxon>
        <taxon>phagocytophilum group</taxon>
    </lineage>
</organism>
<evidence type="ECO:0000313" key="2">
    <source>
        <dbReference type="Proteomes" id="UP000055047"/>
    </source>
</evidence>